<evidence type="ECO:0000313" key="7">
    <source>
        <dbReference type="EMBL" id="KKM20409.1"/>
    </source>
</evidence>
<evidence type="ECO:0008006" key="8">
    <source>
        <dbReference type="Google" id="ProtNLM"/>
    </source>
</evidence>
<keyword evidence="3" id="KW-1015">Disulfide bond</keyword>
<dbReference type="GO" id="GO:0003796">
    <property type="term" value="F:lysozyme activity"/>
    <property type="evidence" value="ECO:0007669"/>
    <property type="project" value="InterPro"/>
</dbReference>
<feature type="region of interest" description="Disordered" evidence="5">
    <location>
        <begin position="36"/>
        <end position="55"/>
    </location>
</feature>
<gene>
    <name evidence="7" type="ORF">LCGC14_1645720</name>
</gene>
<name>A0A0F9IKT3_9ZZZZ</name>
<evidence type="ECO:0000256" key="6">
    <source>
        <dbReference type="SAM" id="Phobius"/>
    </source>
</evidence>
<dbReference type="InterPro" id="IPR008597">
    <property type="entry name" value="Invert_lysozyme"/>
</dbReference>
<dbReference type="PANTHER" id="PTHR11195:SF13">
    <property type="entry name" value="INVERTEBRATE-TYPE LYSOZYME 2-RELATED"/>
    <property type="match status" value="1"/>
</dbReference>
<organism evidence="7">
    <name type="scientific">marine sediment metagenome</name>
    <dbReference type="NCBI Taxonomy" id="412755"/>
    <lineage>
        <taxon>unclassified sequences</taxon>
        <taxon>metagenomes</taxon>
        <taxon>ecological metagenomes</taxon>
    </lineage>
</organism>
<evidence type="ECO:0000256" key="1">
    <source>
        <dbReference type="ARBA" id="ARBA00022529"/>
    </source>
</evidence>
<proteinExistence type="predicted"/>
<keyword evidence="1" id="KW-0929">Antimicrobial</keyword>
<keyword evidence="4" id="KW-0326">Glycosidase</keyword>
<keyword evidence="6" id="KW-1133">Transmembrane helix</keyword>
<protein>
    <recommendedName>
        <fullName evidence="8">Transglycosylase SLT domain-containing protein</fullName>
    </recommendedName>
</protein>
<keyword evidence="6" id="KW-0472">Membrane</keyword>
<reference evidence="7" key="1">
    <citation type="journal article" date="2015" name="Nature">
        <title>Complex archaea that bridge the gap between prokaryotes and eukaryotes.</title>
        <authorList>
            <person name="Spang A."/>
            <person name="Saw J.H."/>
            <person name="Jorgensen S.L."/>
            <person name="Zaremba-Niedzwiedzka K."/>
            <person name="Martijn J."/>
            <person name="Lind A.E."/>
            <person name="van Eijk R."/>
            <person name="Schleper C."/>
            <person name="Guy L."/>
            <person name="Ettema T.J."/>
        </authorList>
    </citation>
    <scope>NUCLEOTIDE SEQUENCE</scope>
</reference>
<evidence type="ECO:0000256" key="2">
    <source>
        <dbReference type="ARBA" id="ARBA00022801"/>
    </source>
</evidence>
<dbReference type="Pfam" id="PF05497">
    <property type="entry name" value="Destabilase"/>
    <property type="match status" value="1"/>
</dbReference>
<dbReference type="EMBL" id="LAZR01013772">
    <property type="protein sequence ID" value="KKM20409.1"/>
    <property type="molecule type" value="Genomic_DNA"/>
</dbReference>
<evidence type="ECO:0000256" key="5">
    <source>
        <dbReference type="SAM" id="MobiDB-lite"/>
    </source>
</evidence>
<evidence type="ECO:0000256" key="4">
    <source>
        <dbReference type="ARBA" id="ARBA00023295"/>
    </source>
</evidence>
<evidence type="ECO:0000256" key="3">
    <source>
        <dbReference type="ARBA" id="ARBA00023157"/>
    </source>
</evidence>
<dbReference type="Gene3D" id="1.10.530.10">
    <property type="match status" value="1"/>
</dbReference>
<comment type="caution">
    <text evidence="7">The sequence shown here is derived from an EMBL/GenBank/DDBJ whole genome shotgun (WGS) entry which is preliminary data.</text>
</comment>
<sequence length="186" mass="21403">MKKQQRDSAFIVAICILASIALLLWLVARDGLSNEPPPFQDRGGPAAAPVVSSDRGREEKKLGILASRDVPDETLRPLFDAIFQEESYCGFMLEGDGGITRGPYHISQAYWQDACEYGDVDWDYHTHIWSHRHCKQVMIWYWQRYGAKTDEERARIHNGGPRGMSKESTKEYWRRIQAKMEPKDAE</sequence>
<feature type="transmembrane region" description="Helical" evidence="6">
    <location>
        <begin position="9"/>
        <end position="28"/>
    </location>
</feature>
<accession>A0A0F9IKT3</accession>
<keyword evidence="2" id="KW-0378">Hydrolase</keyword>
<dbReference type="AlphaFoldDB" id="A0A0F9IKT3"/>
<dbReference type="PANTHER" id="PTHR11195">
    <property type="entry name" value="DESTABILASE-RELATED"/>
    <property type="match status" value="1"/>
</dbReference>
<keyword evidence="6" id="KW-0812">Transmembrane</keyword>
<dbReference type="PROSITE" id="PS51909">
    <property type="entry name" value="LYSOZYME_I"/>
    <property type="match status" value="1"/>
</dbReference>